<dbReference type="InterPro" id="IPR037056">
    <property type="entry name" value="RNase_H1_N_sf"/>
</dbReference>
<evidence type="ECO:0000313" key="3">
    <source>
        <dbReference type="EMBL" id="RXW11830.1"/>
    </source>
</evidence>
<dbReference type="SUPFAM" id="SSF55658">
    <property type="entry name" value="L9 N-domain-like"/>
    <property type="match status" value="1"/>
</dbReference>
<sequence>PPGTPAASAPPVIASRVGQPPPEPANAVFATTDEARFYSVTQGLRVGVFGAWNGMARYVVGVGSASYARFNSREAALRDYTAAYNSGSVRYL</sequence>
<dbReference type="STRING" id="2316362.A0A4Q2CYC5"/>
<dbReference type="OrthoDB" id="3270804at2759"/>
<protein>
    <recommendedName>
        <fullName evidence="2">Ribonuclease H1 N-terminal domain-containing protein</fullName>
    </recommendedName>
</protein>
<dbReference type="Pfam" id="PF01693">
    <property type="entry name" value="Cauli_VI"/>
    <property type="match status" value="1"/>
</dbReference>
<keyword evidence="4" id="KW-1185">Reference proteome</keyword>
<evidence type="ECO:0000256" key="1">
    <source>
        <dbReference type="SAM" id="MobiDB-lite"/>
    </source>
</evidence>
<dbReference type="InterPro" id="IPR009027">
    <property type="entry name" value="Ribosomal_bL9/RNase_H1_N"/>
</dbReference>
<evidence type="ECO:0000259" key="2">
    <source>
        <dbReference type="Pfam" id="PF01693"/>
    </source>
</evidence>
<feature type="region of interest" description="Disordered" evidence="1">
    <location>
        <begin position="1"/>
        <end position="22"/>
    </location>
</feature>
<dbReference type="InterPro" id="IPR011320">
    <property type="entry name" value="RNase_H1_N"/>
</dbReference>
<accession>A0A4Q2CYC5</accession>
<comment type="caution">
    <text evidence="3">The sequence shown here is derived from an EMBL/GenBank/DDBJ whole genome shotgun (WGS) entry which is preliminary data.</text>
</comment>
<reference evidence="3 4" key="1">
    <citation type="submission" date="2019-01" db="EMBL/GenBank/DDBJ databases">
        <title>Draft genome sequence of Psathyrella aberdarensis IHI B618.</title>
        <authorList>
            <person name="Buettner E."/>
            <person name="Kellner H."/>
        </authorList>
    </citation>
    <scope>NUCLEOTIDE SEQUENCE [LARGE SCALE GENOMIC DNA]</scope>
    <source>
        <strain evidence="3 4">IHI B618</strain>
    </source>
</reference>
<evidence type="ECO:0000313" key="4">
    <source>
        <dbReference type="Proteomes" id="UP000290288"/>
    </source>
</evidence>
<feature type="non-terminal residue" evidence="3">
    <location>
        <position position="1"/>
    </location>
</feature>
<dbReference type="EMBL" id="SDEE01001576">
    <property type="protein sequence ID" value="RXW11830.1"/>
    <property type="molecule type" value="Genomic_DNA"/>
</dbReference>
<dbReference type="Proteomes" id="UP000290288">
    <property type="component" value="Unassembled WGS sequence"/>
</dbReference>
<feature type="domain" description="Ribonuclease H1 N-terminal" evidence="2">
    <location>
        <begin position="36"/>
        <end position="76"/>
    </location>
</feature>
<gene>
    <name evidence="3" type="ORF">EST38_g14027</name>
</gene>
<name>A0A4Q2CYC5_9AGAR</name>
<proteinExistence type="predicted"/>
<organism evidence="3 4">
    <name type="scientific">Candolleomyces aberdarensis</name>
    <dbReference type="NCBI Taxonomy" id="2316362"/>
    <lineage>
        <taxon>Eukaryota</taxon>
        <taxon>Fungi</taxon>
        <taxon>Dikarya</taxon>
        <taxon>Basidiomycota</taxon>
        <taxon>Agaricomycotina</taxon>
        <taxon>Agaricomycetes</taxon>
        <taxon>Agaricomycetidae</taxon>
        <taxon>Agaricales</taxon>
        <taxon>Agaricineae</taxon>
        <taxon>Psathyrellaceae</taxon>
        <taxon>Candolleomyces</taxon>
    </lineage>
</organism>
<dbReference type="AlphaFoldDB" id="A0A4Q2CYC5"/>
<dbReference type="Gene3D" id="3.40.970.10">
    <property type="entry name" value="Ribonuclease H1, N-terminal domain"/>
    <property type="match status" value="1"/>
</dbReference>